<keyword evidence="4" id="KW-1185">Reference proteome</keyword>
<comment type="caution">
    <text evidence="3">The sequence shown here is derived from an EMBL/GenBank/DDBJ whole genome shotgun (WGS) entry which is preliminary data.</text>
</comment>
<dbReference type="Proteomes" id="UP001314229">
    <property type="component" value="Unassembled WGS sequence"/>
</dbReference>
<organism evidence="3 4">
    <name type="scientific">Scomber scombrus</name>
    <name type="common">Atlantic mackerel</name>
    <name type="synonym">Scomber vernalis</name>
    <dbReference type="NCBI Taxonomy" id="13677"/>
    <lineage>
        <taxon>Eukaryota</taxon>
        <taxon>Metazoa</taxon>
        <taxon>Chordata</taxon>
        <taxon>Craniata</taxon>
        <taxon>Vertebrata</taxon>
        <taxon>Euteleostomi</taxon>
        <taxon>Actinopterygii</taxon>
        <taxon>Neopterygii</taxon>
        <taxon>Teleostei</taxon>
        <taxon>Neoteleostei</taxon>
        <taxon>Acanthomorphata</taxon>
        <taxon>Pelagiaria</taxon>
        <taxon>Scombriformes</taxon>
        <taxon>Scombridae</taxon>
        <taxon>Scomber</taxon>
    </lineage>
</organism>
<sequence>MSLNETGDLEVEQHDDQRFLLQPDVLEYHRVAKRQNCNSASTNNPDAKFVRRLMFFFIAIVFYVSLNILCFGQSFKGANIGSLLMDQTWPFGKRATMLLAIFVVAVVIGVFVRKTTTTTKMKSKNTDSAPQREEEGETTSAPVEQVQLNTA</sequence>
<feature type="region of interest" description="Disordered" evidence="1">
    <location>
        <begin position="119"/>
        <end position="151"/>
    </location>
</feature>
<dbReference type="AlphaFoldDB" id="A0AAV1PIN4"/>
<evidence type="ECO:0000313" key="3">
    <source>
        <dbReference type="EMBL" id="CAK6971652.1"/>
    </source>
</evidence>
<feature type="transmembrane region" description="Helical" evidence="2">
    <location>
        <begin position="53"/>
        <end position="75"/>
    </location>
</feature>
<evidence type="ECO:0000256" key="2">
    <source>
        <dbReference type="SAM" id="Phobius"/>
    </source>
</evidence>
<name>A0AAV1PIN4_SCOSC</name>
<feature type="transmembrane region" description="Helical" evidence="2">
    <location>
        <begin position="95"/>
        <end position="112"/>
    </location>
</feature>
<evidence type="ECO:0000256" key="1">
    <source>
        <dbReference type="SAM" id="MobiDB-lite"/>
    </source>
</evidence>
<accession>A0AAV1PIN4</accession>
<dbReference type="EMBL" id="CAWUFR010000181">
    <property type="protein sequence ID" value="CAK6971652.1"/>
    <property type="molecule type" value="Genomic_DNA"/>
</dbReference>
<evidence type="ECO:0000313" key="4">
    <source>
        <dbReference type="Proteomes" id="UP001314229"/>
    </source>
</evidence>
<keyword evidence="2" id="KW-0812">Transmembrane</keyword>
<feature type="compositionally biased region" description="Polar residues" evidence="1">
    <location>
        <begin position="138"/>
        <end position="151"/>
    </location>
</feature>
<gene>
    <name evidence="3" type="ORF">FSCOSCO3_A018499</name>
</gene>
<keyword evidence="2" id="KW-1133">Transmembrane helix</keyword>
<reference evidence="3 4" key="1">
    <citation type="submission" date="2024-01" db="EMBL/GenBank/DDBJ databases">
        <authorList>
            <person name="Alioto T."/>
            <person name="Alioto T."/>
            <person name="Gomez Garrido J."/>
        </authorList>
    </citation>
    <scope>NUCLEOTIDE SEQUENCE [LARGE SCALE GENOMIC DNA]</scope>
</reference>
<protein>
    <submittedName>
        <fullName evidence="3">Uncharacterized protein</fullName>
    </submittedName>
</protein>
<proteinExistence type="predicted"/>
<keyword evidence="2" id="KW-0472">Membrane</keyword>